<dbReference type="eggNOG" id="ENOG502QPJI">
    <property type="taxonomic scope" value="Eukaryota"/>
</dbReference>
<gene>
    <name evidence="3" type="ORF">TRIADDRAFT_61424</name>
</gene>
<feature type="domain" description="Calcineurin-like phosphoesterase" evidence="2">
    <location>
        <begin position="3"/>
        <end position="190"/>
    </location>
</feature>
<evidence type="ECO:0000256" key="1">
    <source>
        <dbReference type="SAM" id="MobiDB-lite"/>
    </source>
</evidence>
<organism evidence="3 4">
    <name type="scientific">Trichoplax adhaerens</name>
    <name type="common">Trichoplax reptans</name>
    <dbReference type="NCBI Taxonomy" id="10228"/>
    <lineage>
        <taxon>Eukaryota</taxon>
        <taxon>Metazoa</taxon>
        <taxon>Placozoa</taxon>
        <taxon>Uniplacotomia</taxon>
        <taxon>Trichoplacea</taxon>
        <taxon>Trichoplacidae</taxon>
        <taxon>Trichoplax</taxon>
    </lineage>
</organism>
<dbReference type="KEGG" id="tad:TRIADDRAFT_61424"/>
<feature type="region of interest" description="Disordered" evidence="1">
    <location>
        <begin position="331"/>
        <end position="353"/>
    </location>
</feature>
<protein>
    <recommendedName>
        <fullName evidence="2">Calcineurin-like phosphoesterase domain-containing protein</fullName>
    </recommendedName>
</protein>
<proteinExistence type="predicted"/>
<dbReference type="STRING" id="10228.B3SAY4"/>
<reference evidence="3 4" key="1">
    <citation type="journal article" date="2008" name="Nature">
        <title>The Trichoplax genome and the nature of placozoans.</title>
        <authorList>
            <person name="Srivastava M."/>
            <person name="Begovic E."/>
            <person name="Chapman J."/>
            <person name="Putnam N.H."/>
            <person name="Hellsten U."/>
            <person name="Kawashima T."/>
            <person name="Kuo A."/>
            <person name="Mitros T."/>
            <person name="Salamov A."/>
            <person name="Carpenter M.L."/>
            <person name="Signorovitch A.Y."/>
            <person name="Moreno M.A."/>
            <person name="Kamm K."/>
            <person name="Grimwood J."/>
            <person name="Schmutz J."/>
            <person name="Shapiro H."/>
            <person name="Grigoriev I.V."/>
            <person name="Buss L.W."/>
            <person name="Schierwater B."/>
            <person name="Dellaporta S.L."/>
            <person name="Rokhsar D.S."/>
        </authorList>
    </citation>
    <scope>NUCLEOTIDE SEQUENCE [LARGE SCALE GENOMIC DNA]</scope>
    <source>
        <strain evidence="3 4">Grell-BS-1999</strain>
    </source>
</reference>
<dbReference type="EMBL" id="DS985263">
    <property type="protein sequence ID" value="EDV20011.1"/>
    <property type="molecule type" value="Genomic_DNA"/>
</dbReference>
<accession>B3SAY4</accession>
<dbReference type="SUPFAM" id="SSF56300">
    <property type="entry name" value="Metallo-dependent phosphatases"/>
    <property type="match status" value="1"/>
</dbReference>
<dbReference type="OMA" id="ENGRYMD"/>
<dbReference type="CTD" id="6758667"/>
<dbReference type="Pfam" id="PF00149">
    <property type="entry name" value="Metallophos"/>
    <property type="match status" value="1"/>
</dbReference>
<dbReference type="HOGENOM" id="CLU_046051_1_0_1"/>
<feature type="compositionally biased region" description="Polar residues" evidence="1">
    <location>
        <begin position="338"/>
        <end position="353"/>
    </location>
</feature>
<dbReference type="Proteomes" id="UP000009022">
    <property type="component" value="Unassembled WGS sequence"/>
</dbReference>
<name>B3SAY4_TRIAD</name>
<dbReference type="CDD" id="cd00838">
    <property type="entry name" value="MPP_superfamily"/>
    <property type="match status" value="2"/>
</dbReference>
<dbReference type="PANTHER" id="PTHR36492">
    <property type="match status" value="1"/>
</dbReference>
<dbReference type="GO" id="GO:0016787">
    <property type="term" value="F:hydrolase activity"/>
    <property type="evidence" value="ECO:0007669"/>
    <property type="project" value="InterPro"/>
</dbReference>
<keyword evidence="4" id="KW-1185">Reference proteome</keyword>
<dbReference type="GeneID" id="6758667"/>
<evidence type="ECO:0000313" key="3">
    <source>
        <dbReference type="EMBL" id="EDV20011.1"/>
    </source>
</evidence>
<dbReference type="InterPro" id="IPR004843">
    <property type="entry name" value="Calcineurin-like_PHP"/>
</dbReference>
<dbReference type="Gene3D" id="3.60.21.10">
    <property type="match status" value="1"/>
</dbReference>
<dbReference type="PANTHER" id="PTHR36492:SF2">
    <property type="entry name" value="[ACYL-CARRIER-PROTEIN] PHOSPHODIESTERASE PPTH"/>
    <property type="match status" value="1"/>
</dbReference>
<evidence type="ECO:0000313" key="4">
    <source>
        <dbReference type="Proteomes" id="UP000009022"/>
    </source>
</evidence>
<sequence>MSRIFAISDLHVDYGQNWAVVNDWSDTDYNNDVLILAGDVTDSLELLKSTLILLRQKFAQVCFVPGNHDVWVRKHRDGDTNSIAKFGQILNLCQRIGIKTKPTCVSCIDNSKVWLVPIYSWYTQPEEDEIDSLYFPSSIESRRMSREIWSDNYNCKWPDGMLTTISEHFADLNDDFITDDYDAPVITFSHFLPRQELIASSHDDDVAVSTEREFLGLPKLDYAKRQGALAGFNFSIYAGSKYIDKQLRQCKSVLHVFGHQHRNRDRVIDNVRYVSHCLGYHKERQDGLLWGLRQWQNGPKMIWPVPTKDEAKKRKTTDAQLGNALPRCSQKFMRTPSDGKNANEYQSVGRSIM</sequence>
<evidence type="ECO:0000259" key="2">
    <source>
        <dbReference type="Pfam" id="PF00149"/>
    </source>
</evidence>
<dbReference type="AlphaFoldDB" id="B3SAY4"/>
<dbReference type="InterPro" id="IPR052963">
    <property type="entry name" value="Pantetheine_PDE"/>
</dbReference>
<dbReference type="InterPro" id="IPR029052">
    <property type="entry name" value="Metallo-depent_PP-like"/>
</dbReference>
<dbReference type="RefSeq" id="XP_002117395.1">
    <property type="nucleotide sequence ID" value="XM_002117359.1"/>
</dbReference>
<dbReference type="InParanoid" id="B3SAY4"/>
<dbReference type="OrthoDB" id="550558at2759"/>